<dbReference type="PANTHER" id="PTHR43576">
    <property type="entry name" value="ALPHA-L-ARABINOFURANOSIDASE C-RELATED"/>
    <property type="match status" value="1"/>
</dbReference>
<evidence type="ECO:0000313" key="11">
    <source>
        <dbReference type="Proteomes" id="UP000297861"/>
    </source>
</evidence>
<dbReference type="GO" id="GO:0046556">
    <property type="term" value="F:alpha-L-arabinofuranosidase activity"/>
    <property type="evidence" value="ECO:0007669"/>
    <property type="project" value="UniProtKB-EC"/>
</dbReference>
<name>A0A4Y8KXB4_9BACT</name>
<dbReference type="Pfam" id="PF22848">
    <property type="entry name" value="ASD1_dom"/>
    <property type="match status" value="1"/>
</dbReference>
<evidence type="ECO:0000256" key="4">
    <source>
        <dbReference type="ARBA" id="ARBA00012670"/>
    </source>
</evidence>
<keyword evidence="8" id="KW-0732">Signal</keyword>
<dbReference type="Pfam" id="PF06964">
    <property type="entry name" value="Alpha-L-AF_C"/>
    <property type="match status" value="1"/>
</dbReference>
<comment type="similarity">
    <text evidence="2">Belongs to the glycosyl hydrolase 51 family.</text>
</comment>
<dbReference type="InterPro" id="IPR013780">
    <property type="entry name" value="Glyco_hydro_b"/>
</dbReference>
<dbReference type="InterPro" id="IPR010720">
    <property type="entry name" value="Alpha-L-AF_C"/>
</dbReference>
<evidence type="ECO:0000256" key="7">
    <source>
        <dbReference type="ARBA" id="ARBA00023295"/>
    </source>
</evidence>
<feature type="chain" id="PRO_5021407316" description="non-reducing end alpha-L-arabinofuranosidase" evidence="8">
    <location>
        <begin position="20"/>
        <end position="514"/>
    </location>
</feature>
<protein>
    <recommendedName>
        <fullName evidence="4">non-reducing end alpha-L-arabinofuranosidase</fullName>
        <ecNumber evidence="4">3.2.1.55</ecNumber>
    </recommendedName>
</protein>
<dbReference type="Gene3D" id="2.60.40.1180">
    <property type="entry name" value="Golgi alpha-mannosidase II"/>
    <property type="match status" value="1"/>
</dbReference>
<keyword evidence="7" id="KW-0326">Glycosidase</keyword>
<dbReference type="EC" id="3.2.1.55" evidence="4"/>
<dbReference type="PANTHER" id="PTHR43576:SF2">
    <property type="entry name" value="INTRACELLULAR EXO-ALPHA-L-ARABINOFURANOSIDASE 2"/>
    <property type="match status" value="1"/>
</dbReference>
<evidence type="ECO:0000313" key="10">
    <source>
        <dbReference type="EMBL" id="TFD94697.1"/>
    </source>
</evidence>
<feature type="signal peptide" evidence="8">
    <location>
        <begin position="1"/>
        <end position="19"/>
    </location>
</feature>
<dbReference type="GO" id="GO:0000272">
    <property type="term" value="P:polysaccharide catabolic process"/>
    <property type="evidence" value="ECO:0007669"/>
    <property type="project" value="TreeGrafter"/>
</dbReference>
<keyword evidence="11" id="KW-1185">Reference proteome</keyword>
<evidence type="ECO:0000256" key="1">
    <source>
        <dbReference type="ARBA" id="ARBA00001462"/>
    </source>
</evidence>
<sequence length="514" mass="58098">MKKTLSICLSLFISSTILAQQKTTVIVNADQGKYQIDRNIYGQFSEHLGRSIYEGLWVGENSPIPNINGVRKDIIDALKHIRIPNLRWPGGCFADEYHWMDGIGPREQRAKMVNTNWGGVVEDNSFGTHEFLNLCEVLGTEPYICGNVGSGTVEEMSKWVEYITSDGESPMSELRKKNGREKPWKVKFWGVGNENWGCGGNMSAEAYAEHYRRYATYCKNYGDNRLYKIVGGPNVDDYHWMTTMMKNIPLGLVSGVSLHNYTFTHRWEDKGDATGFTEDDYFTVLENGLRMDNLITRHSSIMDIYDPGKRIGLIVDEWGAWYNVEKGTNPGFLYQQNTLRDAILAGLILNIFHDHADRVKIANIAQMVNVLQALFLTEGDKMLLTPTYYVFDMYKVHQDATMLPTTVNSGEYSRLNRSIKEISVSSSKDKDGKVHISFVNIDPEKDIDIECDIRGMKDTRLLGANIITAPETGSHNTFDKKDVVTLKEFNGATAKNGKLTFKIPAKSLVTVEIN</sequence>
<dbReference type="EMBL" id="SOML01000010">
    <property type="protein sequence ID" value="TFD94697.1"/>
    <property type="molecule type" value="Genomic_DNA"/>
</dbReference>
<comment type="subunit">
    <text evidence="3">Homohexamer; trimer of dimers.</text>
</comment>
<keyword evidence="6" id="KW-0119">Carbohydrate metabolism</keyword>
<evidence type="ECO:0000256" key="5">
    <source>
        <dbReference type="ARBA" id="ARBA00022801"/>
    </source>
</evidence>
<dbReference type="STRING" id="1121485.GCA_000426485_01692"/>
<dbReference type="GO" id="GO:0046373">
    <property type="term" value="P:L-arabinose metabolic process"/>
    <property type="evidence" value="ECO:0007669"/>
    <property type="project" value="InterPro"/>
</dbReference>
<accession>A0A4Y8KXB4</accession>
<dbReference type="SMART" id="SM00813">
    <property type="entry name" value="Alpha-L-AF_C"/>
    <property type="match status" value="1"/>
</dbReference>
<dbReference type="RefSeq" id="WP_134437092.1">
    <property type="nucleotide sequence ID" value="NZ_SOML01000010.1"/>
</dbReference>
<evidence type="ECO:0000259" key="9">
    <source>
        <dbReference type="SMART" id="SM00813"/>
    </source>
</evidence>
<dbReference type="Gene3D" id="3.20.20.80">
    <property type="entry name" value="Glycosidases"/>
    <property type="match status" value="1"/>
</dbReference>
<dbReference type="InterPro" id="IPR055235">
    <property type="entry name" value="ASD1_cat"/>
</dbReference>
<dbReference type="InterPro" id="IPR017853">
    <property type="entry name" value="GH"/>
</dbReference>
<feature type="domain" description="Alpha-L-arabinofuranosidase C-terminal" evidence="9">
    <location>
        <begin position="316"/>
        <end position="507"/>
    </location>
</feature>
<dbReference type="AlphaFoldDB" id="A0A4Y8KXB4"/>
<evidence type="ECO:0000256" key="3">
    <source>
        <dbReference type="ARBA" id="ARBA00011165"/>
    </source>
</evidence>
<proteinExistence type="inferred from homology"/>
<dbReference type="Proteomes" id="UP000297861">
    <property type="component" value="Unassembled WGS sequence"/>
</dbReference>
<comment type="catalytic activity">
    <reaction evidence="1">
        <text>Hydrolysis of terminal non-reducing alpha-L-arabinofuranoside residues in alpha-L-arabinosides.</text>
        <dbReference type="EC" id="3.2.1.55"/>
    </reaction>
</comment>
<evidence type="ECO:0000256" key="6">
    <source>
        <dbReference type="ARBA" id="ARBA00023277"/>
    </source>
</evidence>
<evidence type="ECO:0000256" key="2">
    <source>
        <dbReference type="ARBA" id="ARBA00007186"/>
    </source>
</evidence>
<dbReference type="SUPFAM" id="SSF51011">
    <property type="entry name" value="Glycosyl hydrolase domain"/>
    <property type="match status" value="1"/>
</dbReference>
<reference evidence="10 11" key="1">
    <citation type="submission" date="2019-03" db="EMBL/GenBank/DDBJ databases">
        <title>San Antonio Military Medical Center submission to MRSN (WRAIR), pending publication.</title>
        <authorList>
            <person name="Blyth D.M."/>
            <person name="Mccarthy S.L."/>
            <person name="Schall S.E."/>
            <person name="Stam J.A."/>
            <person name="Ong A.C."/>
            <person name="Mcgann P.T."/>
        </authorList>
    </citation>
    <scope>NUCLEOTIDE SEQUENCE [LARGE SCALE GENOMIC DNA]</scope>
    <source>
        <strain evidence="10 11">MRSN571793</strain>
    </source>
</reference>
<organism evidence="10 11">
    <name type="scientific">Dysgonomonas capnocytophagoides</name>
    <dbReference type="NCBI Taxonomy" id="45254"/>
    <lineage>
        <taxon>Bacteria</taxon>
        <taxon>Pseudomonadati</taxon>
        <taxon>Bacteroidota</taxon>
        <taxon>Bacteroidia</taxon>
        <taxon>Bacteroidales</taxon>
        <taxon>Dysgonomonadaceae</taxon>
        <taxon>Dysgonomonas</taxon>
    </lineage>
</organism>
<dbReference type="OrthoDB" id="9758333at2"/>
<gene>
    <name evidence="10" type="ORF">E2605_15140</name>
</gene>
<comment type="caution">
    <text evidence="10">The sequence shown here is derived from an EMBL/GenBank/DDBJ whole genome shotgun (WGS) entry which is preliminary data.</text>
</comment>
<dbReference type="SUPFAM" id="SSF51445">
    <property type="entry name" value="(Trans)glycosidases"/>
    <property type="match status" value="1"/>
</dbReference>
<evidence type="ECO:0000256" key="8">
    <source>
        <dbReference type="SAM" id="SignalP"/>
    </source>
</evidence>
<keyword evidence="5" id="KW-0378">Hydrolase</keyword>